<evidence type="ECO:0000313" key="6">
    <source>
        <dbReference type="Proteomes" id="UP000195141"/>
    </source>
</evidence>
<organism evidence="4">
    <name type="scientific">Candidatus Enterococcus clewellii</name>
    <dbReference type="NCBI Taxonomy" id="1834193"/>
    <lineage>
        <taxon>Bacteria</taxon>
        <taxon>Bacillati</taxon>
        <taxon>Bacillota</taxon>
        <taxon>Bacilli</taxon>
        <taxon>Lactobacillales</taxon>
        <taxon>Enterococcaceae</taxon>
        <taxon>Enterococcus</taxon>
    </lineage>
</organism>
<dbReference type="Gene3D" id="1.10.357.10">
    <property type="entry name" value="Tetracycline Repressor, domain 2"/>
    <property type="match status" value="1"/>
</dbReference>
<reference evidence="5" key="2">
    <citation type="submission" date="2017-05" db="EMBL/GenBank/DDBJ databases">
        <authorList>
            <consortium name="The Broad Institute Genomics Platform"/>
            <consortium name="The Broad Institute Genomic Center for Infectious Diseases"/>
            <person name="Earl A."/>
            <person name="Manson A."/>
            <person name="Schwartman J."/>
            <person name="Gilmore M."/>
            <person name="Abouelleil A."/>
            <person name="Cao P."/>
            <person name="Chapman S."/>
            <person name="Cusick C."/>
            <person name="Shea T."/>
            <person name="Young S."/>
            <person name="Neafsey D."/>
            <person name="Nusbaum C."/>
            <person name="Birren B."/>
        </authorList>
    </citation>
    <scope>NUCLEOTIDE SEQUENCE</scope>
    <source>
        <strain evidence="5">9E7_DIV0242</strain>
    </source>
</reference>
<sequence length="191" mass="21889">MTIHEDVVERIISTTMTLIQASDGNIKKVTTRMIAEKANVAVGAINYYFRSKDKLIEIGLQRMIEQQRKENLLDQRTGDTLQDLIAFSQQFADRLFTHAAVSEIAILEDMRSPKPTDNTNKIISEFSAFVSTENELDGQVFILVNTIQTAFLRRNQSSTELGVDLMKKEQRDRFIEKTVILLFSKEKNEEL</sequence>
<reference evidence="4" key="1">
    <citation type="submission" date="2017-05" db="EMBL/GenBank/DDBJ databases">
        <title>The Genome Sequence of Enterococcus sp. 9E7_DIV0242.</title>
        <authorList>
            <consortium name="The Broad Institute Genomics Platform"/>
            <consortium name="The Broad Institute Genomic Center for Infectious Diseases"/>
            <person name="Earl A."/>
            <person name="Manson A."/>
            <person name="Schwartman J."/>
            <person name="Gilmore M."/>
            <person name="Abouelleil A."/>
            <person name="Cao P."/>
            <person name="Chapman S."/>
            <person name="Cusick C."/>
            <person name="Shea T."/>
            <person name="Young S."/>
            <person name="Neafsey D."/>
            <person name="Nusbaum C."/>
            <person name="Birren B."/>
        </authorList>
    </citation>
    <scope>NUCLEOTIDE SEQUENCE [LARGE SCALE GENOMIC DNA]</scope>
    <source>
        <strain evidence="4">9E7_DIV0242</strain>
    </source>
</reference>
<feature type="DNA-binding region" description="H-T-H motif" evidence="2">
    <location>
        <begin position="30"/>
        <end position="49"/>
    </location>
</feature>
<dbReference type="EMBL" id="NGMM01000008">
    <property type="protein sequence ID" value="OTP10540.1"/>
    <property type="molecule type" value="Genomic_DNA"/>
</dbReference>
<dbReference type="RefSeq" id="WP_170924895.1">
    <property type="nucleotide sequence ID" value="NZ_CP147247.1"/>
</dbReference>
<dbReference type="Pfam" id="PF00440">
    <property type="entry name" value="TetR_N"/>
    <property type="match status" value="1"/>
</dbReference>
<dbReference type="GO" id="GO:0003677">
    <property type="term" value="F:DNA binding"/>
    <property type="evidence" value="ECO:0007669"/>
    <property type="project" value="UniProtKB-UniRule"/>
</dbReference>
<gene>
    <name evidence="5" type="ORF">A5888_003211</name>
    <name evidence="4" type="ORF">A5888_003838</name>
</gene>
<name>A0A242JYZ5_9ENTE</name>
<evidence type="ECO:0000259" key="3">
    <source>
        <dbReference type="PROSITE" id="PS50977"/>
    </source>
</evidence>
<feature type="domain" description="HTH tetR-type" evidence="3">
    <location>
        <begin position="5"/>
        <end position="67"/>
    </location>
</feature>
<evidence type="ECO:0000313" key="4">
    <source>
        <dbReference type="EMBL" id="OTP10540.1"/>
    </source>
</evidence>
<evidence type="ECO:0000256" key="2">
    <source>
        <dbReference type="PROSITE-ProRule" id="PRU00335"/>
    </source>
</evidence>
<evidence type="ECO:0000313" key="5">
    <source>
        <dbReference type="EMBL" id="WYJ91443.1"/>
    </source>
</evidence>
<reference evidence="5" key="3">
    <citation type="submission" date="2024-03" db="EMBL/GenBank/DDBJ databases">
        <title>The Genome Sequence of Enterococcus sp. DIV0242b.</title>
        <authorList>
            <consortium name="The Broad Institute Genomics Platform"/>
            <consortium name="The Broad Institute Microbial Omics Core"/>
            <consortium name="The Broad Institute Genomic Center for Infectious Diseases"/>
            <person name="Earl A."/>
            <person name="Manson A."/>
            <person name="Gilmore M."/>
            <person name="Schwartman J."/>
            <person name="Shea T."/>
            <person name="Abouelleil A."/>
            <person name="Cao P."/>
            <person name="Chapman S."/>
            <person name="Cusick C."/>
            <person name="Young S."/>
            <person name="Neafsey D."/>
            <person name="Nusbaum C."/>
            <person name="Birren B."/>
        </authorList>
    </citation>
    <scope>NUCLEOTIDE SEQUENCE</scope>
    <source>
        <strain evidence="5">9E7_DIV0242</strain>
    </source>
</reference>
<dbReference type="PROSITE" id="PS50977">
    <property type="entry name" value="HTH_TETR_2"/>
    <property type="match status" value="1"/>
</dbReference>
<keyword evidence="6" id="KW-1185">Reference proteome</keyword>
<dbReference type="EMBL" id="CP147247">
    <property type="protein sequence ID" value="WYJ91443.1"/>
    <property type="molecule type" value="Genomic_DNA"/>
</dbReference>
<dbReference type="Proteomes" id="UP000195141">
    <property type="component" value="Chromosome"/>
</dbReference>
<dbReference type="InterPro" id="IPR001647">
    <property type="entry name" value="HTH_TetR"/>
</dbReference>
<dbReference type="SUPFAM" id="SSF46689">
    <property type="entry name" value="Homeodomain-like"/>
    <property type="match status" value="1"/>
</dbReference>
<protein>
    <recommendedName>
        <fullName evidence="3">HTH tetR-type domain-containing protein</fullName>
    </recommendedName>
</protein>
<proteinExistence type="predicted"/>
<dbReference type="InterPro" id="IPR009057">
    <property type="entry name" value="Homeodomain-like_sf"/>
</dbReference>
<dbReference type="AlphaFoldDB" id="A0A242JYZ5"/>
<evidence type="ECO:0000256" key="1">
    <source>
        <dbReference type="ARBA" id="ARBA00023125"/>
    </source>
</evidence>
<accession>A0A242JYZ5</accession>
<keyword evidence="1 2" id="KW-0238">DNA-binding</keyword>